<reference evidence="1" key="1">
    <citation type="submission" date="2023-03" db="EMBL/GenBank/DDBJ databases">
        <title>Massive genome expansion in bonnet fungi (Mycena s.s.) driven by repeated elements and novel gene families across ecological guilds.</title>
        <authorList>
            <consortium name="Lawrence Berkeley National Laboratory"/>
            <person name="Harder C.B."/>
            <person name="Miyauchi S."/>
            <person name="Viragh M."/>
            <person name="Kuo A."/>
            <person name="Thoen E."/>
            <person name="Andreopoulos B."/>
            <person name="Lu D."/>
            <person name="Skrede I."/>
            <person name="Drula E."/>
            <person name="Henrissat B."/>
            <person name="Morin E."/>
            <person name="Kohler A."/>
            <person name="Barry K."/>
            <person name="LaButti K."/>
            <person name="Morin E."/>
            <person name="Salamov A."/>
            <person name="Lipzen A."/>
            <person name="Mereny Z."/>
            <person name="Hegedus B."/>
            <person name="Baldrian P."/>
            <person name="Stursova M."/>
            <person name="Weitz H."/>
            <person name="Taylor A."/>
            <person name="Grigoriev I.V."/>
            <person name="Nagy L.G."/>
            <person name="Martin F."/>
            <person name="Kauserud H."/>
        </authorList>
    </citation>
    <scope>NUCLEOTIDE SEQUENCE</scope>
    <source>
        <strain evidence="1">CBHHK002</strain>
    </source>
</reference>
<dbReference type="Proteomes" id="UP001218218">
    <property type="component" value="Unassembled WGS sequence"/>
</dbReference>
<name>A0AAD7AEF1_9AGAR</name>
<accession>A0AAD7AEF1</accession>
<keyword evidence="2" id="KW-1185">Reference proteome</keyword>
<dbReference type="EMBL" id="JARIHO010000008">
    <property type="protein sequence ID" value="KAJ7356589.1"/>
    <property type="molecule type" value="Genomic_DNA"/>
</dbReference>
<organism evidence="1 2">
    <name type="scientific">Mycena albidolilacea</name>
    <dbReference type="NCBI Taxonomy" id="1033008"/>
    <lineage>
        <taxon>Eukaryota</taxon>
        <taxon>Fungi</taxon>
        <taxon>Dikarya</taxon>
        <taxon>Basidiomycota</taxon>
        <taxon>Agaricomycotina</taxon>
        <taxon>Agaricomycetes</taxon>
        <taxon>Agaricomycetidae</taxon>
        <taxon>Agaricales</taxon>
        <taxon>Marasmiineae</taxon>
        <taxon>Mycenaceae</taxon>
        <taxon>Mycena</taxon>
    </lineage>
</organism>
<evidence type="ECO:0000313" key="2">
    <source>
        <dbReference type="Proteomes" id="UP001218218"/>
    </source>
</evidence>
<sequence>MPTLPGELVDFIIDWSHAYSPSSLAAYALVCRQWLPRSRYHHFASIRLVRDRSTDTVKTFLYLIASPLVTFISSIRDVDLYYRSSYGTPVLSAGDIILLLSKSGIRLTRLNLDCHFNQLGMQDSGRIASLTRLQLLLYGEVPLGTLFNYLVAFPSLESWMLAVRTESERGVQSQHRSAEFPPNLHELDV</sequence>
<gene>
    <name evidence="1" type="ORF">DFH08DRAFT_460941</name>
</gene>
<evidence type="ECO:0000313" key="1">
    <source>
        <dbReference type="EMBL" id="KAJ7356589.1"/>
    </source>
</evidence>
<protein>
    <recommendedName>
        <fullName evidence="3">F-box domain-containing protein</fullName>
    </recommendedName>
</protein>
<evidence type="ECO:0008006" key="3">
    <source>
        <dbReference type="Google" id="ProtNLM"/>
    </source>
</evidence>
<dbReference type="AlphaFoldDB" id="A0AAD7AEF1"/>
<proteinExistence type="predicted"/>
<comment type="caution">
    <text evidence="1">The sequence shown here is derived from an EMBL/GenBank/DDBJ whole genome shotgun (WGS) entry which is preliminary data.</text>
</comment>